<dbReference type="PANTHER" id="PTHR32315">
    <property type="entry name" value="ADENINE PHOSPHORIBOSYLTRANSFERASE"/>
    <property type="match status" value="1"/>
</dbReference>
<evidence type="ECO:0000256" key="11">
    <source>
        <dbReference type="ARBA" id="ARBA00022726"/>
    </source>
</evidence>
<evidence type="ECO:0000256" key="12">
    <source>
        <dbReference type="HAMAP-Rule" id="MF_00004"/>
    </source>
</evidence>
<evidence type="ECO:0000256" key="10">
    <source>
        <dbReference type="ARBA" id="ARBA00022679"/>
    </source>
</evidence>
<dbReference type="SUPFAM" id="SSF53271">
    <property type="entry name" value="PRTase-like"/>
    <property type="match status" value="1"/>
</dbReference>
<keyword evidence="9 12" id="KW-0328">Glycosyltransferase</keyword>
<dbReference type="PATRIC" id="fig|443610.3.peg.2768"/>
<name>A0A0F5FXE2_9HYPH</name>
<dbReference type="OrthoDB" id="9803963at2"/>
<dbReference type="AlphaFoldDB" id="A0A0F5FXE2"/>
<evidence type="ECO:0000256" key="13">
    <source>
        <dbReference type="SAM" id="Phobius"/>
    </source>
</evidence>
<dbReference type="HAMAP" id="MF_00004">
    <property type="entry name" value="Aden_phosphoribosyltr"/>
    <property type="match status" value="1"/>
</dbReference>
<gene>
    <name evidence="12" type="primary">apt</name>
    <name evidence="15" type="ORF">VE25_01520</name>
</gene>
<comment type="pathway">
    <text evidence="4 12">Purine metabolism; AMP biosynthesis via salvage pathway; AMP from adenine: step 1/1.</text>
</comment>
<evidence type="ECO:0000313" key="16">
    <source>
        <dbReference type="Proteomes" id="UP000033632"/>
    </source>
</evidence>
<evidence type="ECO:0000256" key="4">
    <source>
        <dbReference type="ARBA" id="ARBA00004659"/>
    </source>
</evidence>
<dbReference type="NCBIfam" id="NF002636">
    <property type="entry name" value="PRK02304.1-5"/>
    <property type="match status" value="1"/>
</dbReference>
<keyword evidence="10 12" id="KW-0808">Transferase</keyword>
<dbReference type="InterPro" id="IPR005764">
    <property type="entry name" value="Ade_phspho_trans"/>
</dbReference>
<dbReference type="Gene3D" id="3.40.50.2020">
    <property type="match status" value="1"/>
</dbReference>
<dbReference type="RefSeq" id="WP_046106813.1">
    <property type="nucleotide sequence ID" value="NZ_JZEX01000023.1"/>
</dbReference>
<dbReference type="STRING" id="443610.VE25_01520"/>
<sequence length="182" mass="19293">MSLELAQLDLKALVRTIPDYPKPGILFRDITTLIEHPEGFRESVERLANAHRGLGVTHVAGIEARGFIFGAGVAIALGVGFVPIRKKGKLPGQTIGQNYALEYGVDTIEIHDDVLDGSHRVLLVDDLIATGGTAIAAVGLIRRTGAVIEHAGFVIDLPDIGGAEKLETEGVTVTSLIAFEGH</sequence>
<dbReference type="InterPro" id="IPR050054">
    <property type="entry name" value="UPRTase/APRTase"/>
</dbReference>
<keyword evidence="13" id="KW-1133">Transmembrane helix</keyword>
<dbReference type="PANTHER" id="PTHR32315:SF3">
    <property type="entry name" value="ADENINE PHOSPHORIBOSYLTRANSFERASE"/>
    <property type="match status" value="1"/>
</dbReference>
<dbReference type="FunFam" id="3.40.50.2020:FF:000004">
    <property type="entry name" value="Adenine phosphoribosyltransferase"/>
    <property type="match status" value="1"/>
</dbReference>
<dbReference type="Pfam" id="PF00156">
    <property type="entry name" value="Pribosyltran"/>
    <property type="match status" value="1"/>
</dbReference>
<dbReference type="InterPro" id="IPR000836">
    <property type="entry name" value="PRTase_dom"/>
</dbReference>
<evidence type="ECO:0000256" key="1">
    <source>
        <dbReference type="ARBA" id="ARBA00000868"/>
    </source>
</evidence>
<dbReference type="NCBIfam" id="TIGR01090">
    <property type="entry name" value="apt"/>
    <property type="match status" value="1"/>
</dbReference>
<evidence type="ECO:0000256" key="8">
    <source>
        <dbReference type="ARBA" id="ARBA00022490"/>
    </source>
</evidence>
<dbReference type="GO" id="GO:0005737">
    <property type="term" value="C:cytoplasm"/>
    <property type="evidence" value="ECO:0007669"/>
    <property type="project" value="UniProtKB-SubCell"/>
</dbReference>
<dbReference type="GO" id="GO:0006168">
    <property type="term" value="P:adenine salvage"/>
    <property type="evidence" value="ECO:0007669"/>
    <property type="project" value="InterPro"/>
</dbReference>
<dbReference type="Proteomes" id="UP000033632">
    <property type="component" value="Unassembled WGS sequence"/>
</dbReference>
<evidence type="ECO:0000256" key="6">
    <source>
        <dbReference type="ARBA" id="ARBA00011738"/>
    </source>
</evidence>
<keyword evidence="13" id="KW-0472">Membrane</keyword>
<dbReference type="CDD" id="cd06223">
    <property type="entry name" value="PRTases_typeI"/>
    <property type="match status" value="1"/>
</dbReference>
<feature type="domain" description="Phosphoribosyltransferase" evidence="14">
    <location>
        <begin position="46"/>
        <end position="146"/>
    </location>
</feature>
<comment type="subunit">
    <text evidence="6 12">Homodimer.</text>
</comment>
<dbReference type="EC" id="2.4.2.7" evidence="7 12"/>
<accession>A0A0F5FXE2</accession>
<dbReference type="UniPathway" id="UPA00588">
    <property type="reaction ID" value="UER00646"/>
</dbReference>
<keyword evidence="8 12" id="KW-0963">Cytoplasm</keyword>
<comment type="catalytic activity">
    <reaction evidence="1 12">
        <text>AMP + diphosphate = 5-phospho-alpha-D-ribose 1-diphosphate + adenine</text>
        <dbReference type="Rhea" id="RHEA:16609"/>
        <dbReference type="ChEBI" id="CHEBI:16708"/>
        <dbReference type="ChEBI" id="CHEBI:33019"/>
        <dbReference type="ChEBI" id="CHEBI:58017"/>
        <dbReference type="ChEBI" id="CHEBI:456215"/>
        <dbReference type="EC" id="2.4.2.7"/>
    </reaction>
</comment>
<keyword evidence="13" id="KW-0812">Transmembrane</keyword>
<feature type="transmembrane region" description="Helical" evidence="13">
    <location>
        <begin position="66"/>
        <end position="84"/>
    </location>
</feature>
<evidence type="ECO:0000256" key="7">
    <source>
        <dbReference type="ARBA" id="ARBA00011893"/>
    </source>
</evidence>
<evidence type="ECO:0000256" key="3">
    <source>
        <dbReference type="ARBA" id="ARBA00004496"/>
    </source>
</evidence>
<evidence type="ECO:0000256" key="5">
    <source>
        <dbReference type="ARBA" id="ARBA00008391"/>
    </source>
</evidence>
<evidence type="ECO:0000259" key="14">
    <source>
        <dbReference type="Pfam" id="PF00156"/>
    </source>
</evidence>
<keyword evidence="11 12" id="KW-0660">Purine salvage</keyword>
<comment type="similarity">
    <text evidence="5 12">Belongs to the purine/pyrimidine phosphoribosyltransferase family.</text>
</comment>
<dbReference type="GO" id="GO:0044209">
    <property type="term" value="P:AMP salvage"/>
    <property type="evidence" value="ECO:0007669"/>
    <property type="project" value="UniProtKB-UniRule"/>
</dbReference>
<protein>
    <recommendedName>
        <fullName evidence="7 12">Adenine phosphoribosyltransferase</fullName>
        <shortName evidence="12">APRT</shortName>
        <ecNumber evidence="7 12">2.4.2.7</ecNumber>
    </recommendedName>
</protein>
<dbReference type="GO" id="GO:0002055">
    <property type="term" value="F:adenine binding"/>
    <property type="evidence" value="ECO:0007669"/>
    <property type="project" value="TreeGrafter"/>
</dbReference>
<dbReference type="GO" id="GO:0003999">
    <property type="term" value="F:adenine phosphoribosyltransferase activity"/>
    <property type="evidence" value="ECO:0007669"/>
    <property type="project" value="UniProtKB-UniRule"/>
</dbReference>
<dbReference type="InterPro" id="IPR029057">
    <property type="entry name" value="PRTase-like"/>
</dbReference>
<evidence type="ECO:0000313" key="15">
    <source>
        <dbReference type="EMBL" id="KKB13536.1"/>
    </source>
</evidence>
<dbReference type="GO" id="GO:0016208">
    <property type="term" value="F:AMP binding"/>
    <property type="evidence" value="ECO:0007669"/>
    <property type="project" value="TreeGrafter"/>
</dbReference>
<comment type="subcellular location">
    <subcellularLocation>
        <location evidence="3 12">Cytoplasm</location>
    </subcellularLocation>
</comment>
<keyword evidence="16" id="KW-1185">Reference proteome</keyword>
<dbReference type="EMBL" id="JZEX01000023">
    <property type="protein sequence ID" value="KKB13536.1"/>
    <property type="molecule type" value="Genomic_DNA"/>
</dbReference>
<reference evidence="15 16" key="1">
    <citation type="submission" date="2015-03" db="EMBL/GenBank/DDBJ databases">
        <authorList>
            <person name="Hassan Y.I."/>
            <person name="Lepp D."/>
            <person name="Li X.-Z."/>
            <person name="Zhou T."/>
        </authorList>
    </citation>
    <scope>NUCLEOTIDE SEQUENCE [LARGE SCALE GENOMIC DNA]</scope>
    <source>
        <strain evidence="15 16">BD-c194</strain>
    </source>
</reference>
<organism evidence="15 16">
    <name type="scientific">Devosia geojensis</name>
    <dbReference type="NCBI Taxonomy" id="443610"/>
    <lineage>
        <taxon>Bacteria</taxon>
        <taxon>Pseudomonadati</taxon>
        <taxon>Pseudomonadota</taxon>
        <taxon>Alphaproteobacteria</taxon>
        <taxon>Hyphomicrobiales</taxon>
        <taxon>Devosiaceae</taxon>
        <taxon>Devosia</taxon>
    </lineage>
</organism>
<dbReference type="NCBIfam" id="NF002634">
    <property type="entry name" value="PRK02304.1-3"/>
    <property type="match status" value="1"/>
</dbReference>
<comment type="caution">
    <text evidence="15">The sequence shown here is derived from an EMBL/GenBank/DDBJ whole genome shotgun (WGS) entry which is preliminary data.</text>
</comment>
<dbReference type="GO" id="GO:0006166">
    <property type="term" value="P:purine ribonucleoside salvage"/>
    <property type="evidence" value="ECO:0007669"/>
    <property type="project" value="UniProtKB-UniRule"/>
</dbReference>
<comment type="function">
    <text evidence="2 12">Catalyzes a salvage reaction resulting in the formation of AMP, that is energically less costly than de novo synthesis.</text>
</comment>
<evidence type="ECO:0000256" key="9">
    <source>
        <dbReference type="ARBA" id="ARBA00022676"/>
    </source>
</evidence>
<proteinExistence type="inferred from homology"/>
<evidence type="ECO:0000256" key="2">
    <source>
        <dbReference type="ARBA" id="ARBA00003968"/>
    </source>
</evidence>